<evidence type="ECO:0000313" key="3">
    <source>
        <dbReference type="Proteomes" id="UP000030475"/>
    </source>
</evidence>
<proteinExistence type="predicted"/>
<protein>
    <submittedName>
        <fullName evidence="2">DUF934 domain-containing protein</fullName>
    </submittedName>
</protein>
<dbReference type="AlphaFoldDB" id="A0A095HER0"/>
<dbReference type="EMBL" id="PHRB01000007">
    <property type="protein sequence ID" value="PJO66469.1"/>
    <property type="molecule type" value="Genomic_DNA"/>
</dbReference>
<dbReference type="InterPro" id="IPR008318">
    <property type="entry name" value="UCP030820"/>
</dbReference>
<comment type="caution">
    <text evidence="1">The sequence shown here is derived from an EMBL/GenBank/DDBJ whole genome shotgun (WGS) entry which is preliminary data.</text>
</comment>
<organism evidence="1 3">
    <name type="scientific">Burkholderia pseudomallei</name>
    <name type="common">Pseudomonas pseudomallei</name>
    <dbReference type="NCBI Taxonomy" id="28450"/>
    <lineage>
        <taxon>Bacteria</taxon>
        <taxon>Pseudomonadati</taxon>
        <taxon>Pseudomonadota</taxon>
        <taxon>Betaproteobacteria</taxon>
        <taxon>Burkholderiales</taxon>
        <taxon>Burkholderiaceae</taxon>
        <taxon>Burkholderia</taxon>
        <taxon>pseudomallei group</taxon>
    </lineage>
</organism>
<name>A0A095HER0_BURPE</name>
<dbReference type="GeneID" id="93059812"/>
<dbReference type="OMA" id="QMERTGF"/>
<sequence>MSPPNRIRLLSASAHGDETRAAPARDGAPLAIANDEELTPLAARIARATRIDLHFPVFTDGRAYSQAYLLRKRFRFAGELRATGDVLIDQLLQLERMGFSSAVLADDADLDAARRQLERFGGFYQRGVSAPADPL</sequence>
<evidence type="ECO:0000313" key="4">
    <source>
        <dbReference type="Proteomes" id="UP000231878"/>
    </source>
</evidence>
<gene>
    <name evidence="2" type="ORF">CWD88_09540</name>
    <name evidence="1" type="ORF">Y036_710</name>
</gene>
<dbReference type="Proteomes" id="UP000231878">
    <property type="component" value="Unassembled WGS sequence"/>
</dbReference>
<dbReference type="OrthoDB" id="9800421at2"/>
<reference evidence="1 3" key="1">
    <citation type="submission" date="2014-08" db="EMBL/GenBank/DDBJ databases">
        <authorList>
            <person name="Bunnell A."/>
            <person name="Chain P.S."/>
            <person name="Chertkov O."/>
            <person name="Currie B.J."/>
            <person name="Daligault H.E."/>
            <person name="Davenport K.W."/>
            <person name="Davis C."/>
            <person name="Gleasner C.D."/>
            <person name="Johnson S.L."/>
            <person name="Kaestli M."/>
            <person name="Koren S."/>
            <person name="Kunde Y.A."/>
            <person name="Mayo M."/>
            <person name="McMurry K.K."/>
            <person name="Price E.P."/>
            <person name="Reitenga K.G."/>
            <person name="Robison R."/>
            <person name="Rosovitz M.J."/>
            <person name="Sarovich D.S."/>
            <person name="Teshima H."/>
        </authorList>
    </citation>
    <scope>NUCLEOTIDE SEQUENCE [LARGE SCALE GENOMIC DNA]</scope>
    <source>
        <strain evidence="1 3">MSHR44</strain>
    </source>
</reference>
<reference evidence="2 4" key="2">
    <citation type="submission" date="2017-11" db="EMBL/GenBank/DDBJ databases">
        <title>Molecular characterization of Burkholderia pseudomallei and closely related isolates from Vietnam.</title>
        <authorList>
            <person name="Ustinov D.V."/>
            <person name="Antonov A.S."/>
            <person name="Avdusheva E.F."/>
            <person name="Shpak I.M."/>
            <person name="Zakharova I.B."/>
            <person name="Thi L.A."/>
            <person name="Teteryatnikova N."/>
            <person name="Lopasteyskaya Y.A."/>
            <person name="Kuzyutina J.A."/>
            <person name="Ngo T.N."/>
            <person name="Victorov D.V."/>
        </authorList>
    </citation>
    <scope>NUCLEOTIDE SEQUENCE [LARGE SCALE GENOMIC DNA]</scope>
    <source>
        <strain evidence="2 4">V1512</strain>
    </source>
</reference>
<dbReference type="KEGG" id="but:X994_1349"/>
<dbReference type="Pfam" id="PF06073">
    <property type="entry name" value="DUF934"/>
    <property type="match status" value="1"/>
</dbReference>
<evidence type="ECO:0000313" key="1">
    <source>
        <dbReference type="EMBL" id="KGX07362.1"/>
    </source>
</evidence>
<dbReference type="EMBL" id="JQIM01000010">
    <property type="protein sequence ID" value="KGX07362.1"/>
    <property type="molecule type" value="Genomic_DNA"/>
</dbReference>
<dbReference type="RefSeq" id="WP_004192959.1">
    <property type="nucleotide sequence ID" value="NZ_AP028071.1"/>
</dbReference>
<dbReference type="Proteomes" id="UP000030475">
    <property type="component" value="Unassembled WGS sequence"/>
</dbReference>
<evidence type="ECO:0000313" key="2">
    <source>
        <dbReference type="EMBL" id="PJO66469.1"/>
    </source>
</evidence>
<accession>A0A095HER0</accession>